<protein>
    <submittedName>
        <fullName evidence="2">Uncharacterized protein</fullName>
    </submittedName>
</protein>
<proteinExistence type="predicted"/>
<evidence type="ECO:0000313" key="1">
    <source>
        <dbReference type="Proteomes" id="UP000887579"/>
    </source>
</evidence>
<organism evidence="1 2">
    <name type="scientific">Panagrolaimus sp. ES5</name>
    <dbReference type="NCBI Taxonomy" id="591445"/>
    <lineage>
        <taxon>Eukaryota</taxon>
        <taxon>Metazoa</taxon>
        <taxon>Ecdysozoa</taxon>
        <taxon>Nematoda</taxon>
        <taxon>Chromadorea</taxon>
        <taxon>Rhabditida</taxon>
        <taxon>Tylenchina</taxon>
        <taxon>Panagrolaimomorpha</taxon>
        <taxon>Panagrolaimoidea</taxon>
        <taxon>Panagrolaimidae</taxon>
        <taxon>Panagrolaimus</taxon>
    </lineage>
</organism>
<dbReference type="Proteomes" id="UP000887579">
    <property type="component" value="Unplaced"/>
</dbReference>
<dbReference type="WBParaSite" id="ES5_v2.g28062.t1">
    <property type="protein sequence ID" value="ES5_v2.g28062.t1"/>
    <property type="gene ID" value="ES5_v2.g28062"/>
</dbReference>
<evidence type="ECO:0000313" key="2">
    <source>
        <dbReference type="WBParaSite" id="ES5_v2.g28062.t1"/>
    </source>
</evidence>
<name>A0AC34GEN9_9BILA</name>
<accession>A0AC34GEN9</accession>
<sequence length="277" mass="32202">MEKPKKEIKSTAVVKGTFKRYSIEIKNLMAKYKIQTEAELFANVFLEIPGVFNTYKLTLRDEDSIASTIQAALFEIFDRFRTEILDKFMPEWKQDKRAKGDTFHTYMIPKVTTEMKNLASMYYELAENDGICLSFPWIIFEGLDLDNKDTVESMETKFFNELKDQSIEPVPNTLSKMAGIYEEKYSNFQFFVATVQAWLEKEEIYRFTSSALIEKFVRNLAALSNVDRPVTVIIKTFDVAFLDFLTMISSFKFKNVAKDFRQVYEAAQATLIQLAFS</sequence>
<reference evidence="2" key="1">
    <citation type="submission" date="2022-11" db="UniProtKB">
        <authorList>
            <consortium name="WormBaseParasite"/>
        </authorList>
    </citation>
    <scope>IDENTIFICATION</scope>
</reference>